<sequence length="122" mass="13117">MLASRSTGTHYSANVGRGRAGSRDLEGAGGEGPARQEVRRQHDAEPGIRSRSAPITAATRTTPACAKSLSDDDTCIALGIPPTTKVGDPRWKLPDSVARLAEDYADGYMWFGRPWLHRQASP</sequence>
<evidence type="ECO:0000313" key="2">
    <source>
        <dbReference type="EMBL" id="AIA94199.1"/>
    </source>
</evidence>
<protein>
    <submittedName>
        <fullName evidence="2">CAZy families GH6 protein</fullName>
    </submittedName>
</protein>
<feature type="compositionally biased region" description="Basic and acidic residues" evidence="1">
    <location>
        <begin position="34"/>
        <end position="48"/>
    </location>
</feature>
<feature type="non-terminal residue" evidence="2">
    <location>
        <position position="122"/>
    </location>
</feature>
<accession>A0A060CG42</accession>
<organism evidence="2">
    <name type="scientific">uncultured Nocardioides sp</name>
    <dbReference type="NCBI Taxonomy" id="198441"/>
    <lineage>
        <taxon>Bacteria</taxon>
        <taxon>Bacillati</taxon>
        <taxon>Actinomycetota</taxon>
        <taxon>Actinomycetes</taxon>
        <taxon>Propionibacteriales</taxon>
        <taxon>Nocardioidaceae</taxon>
        <taxon>Nocardioides</taxon>
        <taxon>environmental samples</taxon>
    </lineage>
</organism>
<name>A0A060CG42_9ACTN</name>
<feature type="region of interest" description="Disordered" evidence="1">
    <location>
        <begin position="1"/>
        <end position="67"/>
    </location>
</feature>
<reference evidence="2" key="1">
    <citation type="journal article" date="2013" name="Environ. Microbiol.">
        <title>Seasonally variable intestinal metagenomes of the red palm weevil (Rhynchophorus ferrugineus).</title>
        <authorList>
            <person name="Jia S."/>
            <person name="Zhang X."/>
            <person name="Zhang G."/>
            <person name="Yin A."/>
            <person name="Zhang S."/>
            <person name="Li F."/>
            <person name="Wang L."/>
            <person name="Zhao D."/>
            <person name="Yun Q."/>
            <person name="Tala"/>
            <person name="Wang J."/>
            <person name="Sun G."/>
            <person name="Baabdullah M."/>
            <person name="Yu X."/>
            <person name="Hu S."/>
            <person name="Al-Mssallem I.S."/>
            <person name="Yu J."/>
        </authorList>
    </citation>
    <scope>NUCLEOTIDE SEQUENCE</scope>
</reference>
<proteinExistence type="predicted"/>
<dbReference type="AlphaFoldDB" id="A0A060CG42"/>
<feature type="compositionally biased region" description="Polar residues" evidence="1">
    <location>
        <begin position="1"/>
        <end position="12"/>
    </location>
</feature>
<dbReference type="EMBL" id="KF126850">
    <property type="protein sequence ID" value="AIA94199.1"/>
    <property type="molecule type" value="Genomic_DNA"/>
</dbReference>
<evidence type="ECO:0000256" key="1">
    <source>
        <dbReference type="SAM" id="MobiDB-lite"/>
    </source>
</evidence>
<feature type="compositionally biased region" description="Low complexity" evidence="1">
    <location>
        <begin position="49"/>
        <end position="64"/>
    </location>
</feature>